<comment type="caution">
    <text evidence="2">The sequence shown here is derived from an EMBL/GenBank/DDBJ whole genome shotgun (WGS) entry which is preliminary data.</text>
</comment>
<organism evidence="2">
    <name type="scientific">Paenibacillus sp. SYP-B3998</name>
    <dbReference type="NCBI Taxonomy" id="2678564"/>
    <lineage>
        <taxon>Bacteria</taxon>
        <taxon>Bacillati</taxon>
        <taxon>Bacillota</taxon>
        <taxon>Bacilli</taxon>
        <taxon>Bacillales</taxon>
        <taxon>Paenibacillaceae</taxon>
        <taxon>Paenibacillus</taxon>
    </lineage>
</organism>
<keyword evidence="2" id="KW-0808">Transferase</keyword>
<name>A0A6G3ZY13_9BACL</name>
<dbReference type="AlphaFoldDB" id="A0A6G3ZY13"/>
<feature type="domain" description="N-acetyltransferase" evidence="1">
    <location>
        <begin position="5"/>
        <end position="139"/>
    </location>
</feature>
<reference evidence="2" key="1">
    <citation type="submission" date="2020-02" db="EMBL/GenBank/DDBJ databases">
        <authorList>
            <person name="Shen X.-R."/>
            <person name="Zhang Y.-X."/>
        </authorList>
    </citation>
    <scope>NUCLEOTIDE SEQUENCE</scope>
    <source>
        <strain evidence="2">SYP-B3998</strain>
    </source>
</reference>
<accession>A0A6G3ZY13</accession>
<dbReference type="InterPro" id="IPR000182">
    <property type="entry name" value="GNAT_dom"/>
</dbReference>
<dbReference type="InterPro" id="IPR016181">
    <property type="entry name" value="Acyl_CoA_acyltransferase"/>
</dbReference>
<gene>
    <name evidence="2" type="ORF">GK047_09760</name>
</gene>
<dbReference type="SUPFAM" id="SSF55729">
    <property type="entry name" value="Acyl-CoA N-acyltransferases (Nat)"/>
    <property type="match status" value="1"/>
</dbReference>
<sequence length="145" mass="16767">MLTNVKLRLHEELIQELLSYSVFPDPDRLEQTIQQYETDDSLLLFGYESESVMVGIIGFRLNKERELVITHLSVGPESRGVGFGRGIILETIEEMKPVTLIAETDEEAVEFYRSIGFIINSLGEQYPETERFRCIYEVEEETLNE</sequence>
<dbReference type="GO" id="GO:0016747">
    <property type="term" value="F:acyltransferase activity, transferring groups other than amino-acyl groups"/>
    <property type="evidence" value="ECO:0007669"/>
    <property type="project" value="InterPro"/>
</dbReference>
<proteinExistence type="predicted"/>
<protein>
    <submittedName>
        <fullName evidence="2">GNAT family N-acetyltransferase</fullName>
    </submittedName>
</protein>
<dbReference type="EMBL" id="JAAIKC010000002">
    <property type="protein sequence ID" value="NEW06297.1"/>
    <property type="molecule type" value="Genomic_DNA"/>
</dbReference>
<dbReference type="Gene3D" id="3.40.630.30">
    <property type="match status" value="1"/>
</dbReference>
<evidence type="ECO:0000259" key="1">
    <source>
        <dbReference type="PROSITE" id="PS51186"/>
    </source>
</evidence>
<evidence type="ECO:0000313" key="2">
    <source>
        <dbReference type="EMBL" id="NEW06297.1"/>
    </source>
</evidence>
<dbReference type="Pfam" id="PF13673">
    <property type="entry name" value="Acetyltransf_10"/>
    <property type="match status" value="1"/>
</dbReference>
<dbReference type="PROSITE" id="PS51186">
    <property type="entry name" value="GNAT"/>
    <property type="match status" value="1"/>
</dbReference>